<dbReference type="InterPro" id="IPR052515">
    <property type="entry name" value="Gfo/Idh/MocA_Oxidoreductase"/>
</dbReference>
<evidence type="ECO:0000313" key="3">
    <source>
        <dbReference type="EMBL" id="SFK98122.1"/>
    </source>
</evidence>
<sequence>MPPVTQRLRAAVVGAGAIATVGHLPALEAHADEVEPVAVVDVDTGRLEAFRARAGEGVAGYTDLAPMLERERPDLVLIGSPPSLHREQAVAALRAGAWVLCEKPLCLSLAEYDEIAAAEGPQEDGGPYATVLFQHRYGSGAVHARELLASGALGAPLVAHCQTTWYRDAAYYSVPWRGRWATEGGGPAMGHGIHQTDLLLHLLGDWAEVRAMAGRLVHEVESEDVSTALVRFGSGAMATVVNSVLSPGETSRIRIDCADATVELTHLYGHSNDDWVYTPAPHVAGAPDGADRVRAWRTPATDLPSSHTAQLAAVLAARRAGVRPPGSGHEARRTLEFTAALYKSAFTGLPVRAGEIVPGDPYYTAMHGGHPDWAPNAPAKEATR</sequence>
<evidence type="ECO:0000313" key="4">
    <source>
        <dbReference type="Proteomes" id="UP000198928"/>
    </source>
</evidence>
<name>A0A1I4DX14_9ACTN</name>
<dbReference type="Proteomes" id="UP000198928">
    <property type="component" value="Unassembled WGS sequence"/>
</dbReference>
<dbReference type="SUPFAM" id="SSF55347">
    <property type="entry name" value="Glyceraldehyde-3-phosphate dehydrogenase-like, C-terminal domain"/>
    <property type="match status" value="1"/>
</dbReference>
<dbReference type="RefSeq" id="WP_093850497.1">
    <property type="nucleotide sequence ID" value="NZ_FOSG01000011.1"/>
</dbReference>
<dbReference type="OrthoDB" id="9815825at2"/>
<dbReference type="Gene3D" id="3.40.50.720">
    <property type="entry name" value="NAD(P)-binding Rossmann-like Domain"/>
    <property type="match status" value="1"/>
</dbReference>
<dbReference type="Gene3D" id="3.30.360.10">
    <property type="entry name" value="Dihydrodipicolinate Reductase, domain 2"/>
    <property type="match status" value="1"/>
</dbReference>
<organism evidence="3 4">
    <name type="scientific">Streptomyces pini</name>
    <dbReference type="NCBI Taxonomy" id="1520580"/>
    <lineage>
        <taxon>Bacteria</taxon>
        <taxon>Bacillati</taxon>
        <taxon>Actinomycetota</taxon>
        <taxon>Actinomycetes</taxon>
        <taxon>Kitasatosporales</taxon>
        <taxon>Streptomycetaceae</taxon>
        <taxon>Streptomyces</taxon>
    </lineage>
</organism>
<dbReference type="InterPro" id="IPR055170">
    <property type="entry name" value="GFO_IDH_MocA-like_dom"/>
</dbReference>
<feature type="domain" description="Gfo/Idh/MocA-like oxidoreductase N-terminal" evidence="1">
    <location>
        <begin position="8"/>
        <end position="119"/>
    </location>
</feature>
<dbReference type="InterPro" id="IPR000683">
    <property type="entry name" value="Gfo/Idh/MocA-like_OxRdtase_N"/>
</dbReference>
<dbReference type="InterPro" id="IPR036291">
    <property type="entry name" value="NAD(P)-bd_dom_sf"/>
</dbReference>
<accession>A0A1I4DX14</accession>
<reference evidence="4" key="1">
    <citation type="submission" date="2016-10" db="EMBL/GenBank/DDBJ databases">
        <authorList>
            <person name="Varghese N."/>
            <person name="Submissions S."/>
        </authorList>
    </citation>
    <scope>NUCLEOTIDE SEQUENCE [LARGE SCALE GENOMIC DNA]</scope>
    <source>
        <strain evidence="4">PL19</strain>
    </source>
</reference>
<dbReference type="GO" id="GO:0000166">
    <property type="term" value="F:nucleotide binding"/>
    <property type="evidence" value="ECO:0007669"/>
    <property type="project" value="InterPro"/>
</dbReference>
<dbReference type="AlphaFoldDB" id="A0A1I4DX14"/>
<gene>
    <name evidence="3" type="ORF">SAMN05192584_11156</name>
</gene>
<dbReference type="Pfam" id="PF22725">
    <property type="entry name" value="GFO_IDH_MocA_C3"/>
    <property type="match status" value="1"/>
</dbReference>
<dbReference type="PANTHER" id="PTHR43249">
    <property type="entry name" value="UDP-N-ACETYL-2-AMINO-2-DEOXY-D-GLUCURONATE OXIDASE"/>
    <property type="match status" value="1"/>
</dbReference>
<dbReference type="EMBL" id="FOSG01000011">
    <property type="protein sequence ID" value="SFK98122.1"/>
    <property type="molecule type" value="Genomic_DNA"/>
</dbReference>
<protein>
    <submittedName>
        <fullName evidence="3">Predicted dehydrogenase</fullName>
    </submittedName>
</protein>
<evidence type="ECO:0000259" key="1">
    <source>
        <dbReference type="Pfam" id="PF01408"/>
    </source>
</evidence>
<feature type="domain" description="GFO/IDH/MocA-like oxidoreductase" evidence="2">
    <location>
        <begin position="143"/>
        <end position="262"/>
    </location>
</feature>
<dbReference type="PANTHER" id="PTHR43249:SF1">
    <property type="entry name" value="D-GLUCOSIDE 3-DEHYDROGENASE"/>
    <property type="match status" value="1"/>
</dbReference>
<dbReference type="SUPFAM" id="SSF51735">
    <property type="entry name" value="NAD(P)-binding Rossmann-fold domains"/>
    <property type="match status" value="1"/>
</dbReference>
<keyword evidence="4" id="KW-1185">Reference proteome</keyword>
<evidence type="ECO:0000259" key="2">
    <source>
        <dbReference type="Pfam" id="PF22725"/>
    </source>
</evidence>
<proteinExistence type="predicted"/>
<dbReference type="Pfam" id="PF01408">
    <property type="entry name" value="GFO_IDH_MocA"/>
    <property type="match status" value="1"/>
</dbReference>